<keyword evidence="2" id="KW-0789">Thiol protease inhibitor</keyword>
<protein>
    <submittedName>
        <fullName evidence="5">Secreted protein</fullName>
    </submittedName>
</protein>
<gene>
    <name evidence="5" type="ORF">J2X04_002184</name>
</gene>
<evidence type="ECO:0000259" key="4">
    <source>
        <dbReference type="Pfam" id="PF09394"/>
    </source>
</evidence>
<evidence type="ECO:0000256" key="3">
    <source>
        <dbReference type="SAM" id="MobiDB-lite"/>
    </source>
</evidence>
<sequence>MFFRRRWLGLSVALLAACQVSDDLRGPWADAAAATAANAPDRTAHPQHDCAGDADDGDPATTELDIGAADAAASICLETGQILRIHLPASPATGYRWVLEREVSSMLRMESDPGVEPVTGGRIHTWGFRAEQPGRAVLRFAYQQPLGVEPGPARVVQFEITVR</sequence>
<proteinExistence type="predicted"/>
<name>A0ABU1VRF5_9GAMM</name>
<evidence type="ECO:0000313" key="6">
    <source>
        <dbReference type="Proteomes" id="UP001267878"/>
    </source>
</evidence>
<dbReference type="InterPro" id="IPR036331">
    <property type="entry name" value="Chagasin-like_sf"/>
</dbReference>
<organism evidence="5 6">
    <name type="scientific">Agrilutibacter niabensis</name>
    <dbReference type="NCBI Taxonomy" id="380628"/>
    <lineage>
        <taxon>Bacteria</taxon>
        <taxon>Pseudomonadati</taxon>
        <taxon>Pseudomonadota</taxon>
        <taxon>Gammaproteobacteria</taxon>
        <taxon>Lysobacterales</taxon>
        <taxon>Lysobacteraceae</taxon>
        <taxon>Agrilutibacter</taxon>
    </lineage>
</organism>
<reference evidence="5 6" key="1">
    <citation type="submission" date="2023-07" db="EMBL/GenBank/DDBJ databases">
        <title>Sorghum-associated microbial communities from plants grown in Nebraska, USA.</title>
        <authorList>
            <person name="Schachtman D."/>
        </authorList>
    </citation>
    <scope>NUCLEOTIDE SEQUENCE [LARGE SCALE GENOMIC DNA]</scope>
    <source>
        <strain evidence="5 6">BE187</strain>
    </source>
</reference>
<evidence type="ECO:0000256" key="2">
    <source>
        <dbReference type="ARBA" id="ARBA00022704"/>
    </source>
</evidence>
<dbReference type="EMBL" id="JAVDVW010000002">
    <property type="protein sequence ID" value="MDR7099803.1"/>
    <property type="molecule type" value="Genomic_DNA"/>
</dbReference>
<dbReference type="RefSeq" id="WP_310054226.1">
    <property type="nucleotide sequence ID" value="NZ_JAVDVW010000002.1"/>
</dbReference>
<evidence type="ECO:0000256" key="1">
    <source>
        <dbReference type="ARBA" id="ARBA00022690"/>
    </source>
</evidence>
<keyword evidence="1" id="KW-0646">Protease inhibitor</keyword>
<feature type="compositionally biased region" description="Basic and acidic residues" evidence="3">
    <location>
        <begin position="42"/>
        <end position="51"/>
    </location>
</feature>
<feature type="domain" description="Proteinase inhibitor I42 chagasin" evidence="4">
    <location>
        <begin position="77"/>
        <end position="160"/>
    </location>
</feature>
<keyword evidence="6" id="KW-1185">Reference proteome</keyword>
<dbReference type="Proteomes" id="UP001267878">
    <property type="component" value="Unassembled WGS sequence"/>
</dbReference>
<dbReference type="InterPro" id="IPR018990">
    <property type="entry name" value="Prot_inh_I42_chagasin"/>
</dbReference>
<dbReference type="PROSITE" id="PS51257">
    <property type="entry name" value="PROKAR_LIPOPROTEIN"/>
    <property type="match status" value="1"/>
</dbReference>
<comment type="caution">
    <text evidence="5">The sequence shown here is derived from an EMBL/GenBank/DDBJ whole genome shotgun (WGS) entry which is preliminary data.</text>
</comment>
<feature type="region of interest" description="Disordered" evidence="3">
    <location>
        <begin position="36"/>
        <end position="62"/>
    </location>
</feature>
<dbReference type="Gene3D" id="2.60.40.2020">
    <property type="match status" value="1"/>
</dbReference>
<dbReference type="SUPFAM" id="SSF141066">
    <property type="entry name" value="ICP-like"/>
    <property type="match status" value="1"/>
</dbReference>
<accession>A0ABU1VRF5</accession>
<evidence type="ECO:0000313" key="5">
    <source>
        <dbReference type="EMBL" id="MDR7099803.1"/>
    </source>
</evidence>
<dbReference type="Pfam" id="PF09394">
    <property type="entry name" value="Inhibitor_I42"/>
    <property type="match status" value="1"/>
</dbReference>